<name>A0A0P1B5D5_PLAHL</name>
<evidence type="ECO:0000313" key="5">
    <source>
        <dbReference type="EMBL" id="CEG50004.1"/>
    </source>
</evidence>
<accession>A0A0P1B5D5</accession>
<dbReference type="GO" id="GO:0031297">
    <property type="term" value="P:replication fork processing"/>
    <property type="evidence" value="ECO:0007669"/>
    <property type="project" value="TreeGrafter"/>
</dbReference>
<comment type="catalytic activity">
    <reaction evidence="4">
        <text>DNA(n) + a 2'-deoxyribonucleoside 5'-triphosphate = DNA(n+1) + diphosphate</text>
        <dbReference type="Rhea" id="RHEA:22508"/>
        <dbReference type="Rhea" id="RHEA-COMP:17339"/>
        <dbReference type="Rhea" id="RHEA-COMP:17340"/>
        <dbReference type="ChEBI" id="CHEBI:33019"/>
        <dbReference type="ChEBI" id="CHEBI:61560"/>
        <dbReference type="ChEBI" id="CHEBI:173112"/>
        <dbReference type="EC" id="2.7.7.7"/>
    </reaction>
    <physiologicalReaction direction="left-to-right" evidence="4">
        <dbReference type="Rhea" id="RHEA:22509"/>
    </physiologicalReaction>
</comment>
<dbReference type="RefSeq" id="XP_024586373.1">
    <property type="nucleotide sequence ID" value="XM_024721256.1"/>
</dbReference>
<dbReference type="GeneID" id="36402791"/>
<dbReference type="GO" id="GO:0003682">
    <property type="term" value="F:chromatin binding"/>
    <property type="evidence" value="ECO:0007669"/>
    <property type="project" value="TreeGrafter"/>
</dbReference>
<evidence type="ECO:0000313" key="6">
    <source>
        <dbReference type="Proteomes" id="UP000054928"/>
    </source>
</evidence>
<dbReference type="STRING" id="4781.A0A0P1B5D5"/>
<evidence type="ECO:0000256" key="4">
    <source>
        <dbReference type="ARBA" id="ARBA00047303"/>
    </source>
</evidence>
<organism evidence="5 6">
    <name type="scientific">Plasmopara halstedii</name>
    <name type="common">Downy mildew of sunflower</name>
    <dbReference type="NCBI Taxonomy" id="4781"/>
    <lineage>
        <taxon>Eukaryota</taxon>
        <taxon>Sar</taxon>
        <taxon>Stramenopiles</taxon>
        <taxon>Oomycota</taxon>
        <taxon>Peronosporomycetes</taxon>
        <taxon>Peronosporales</taxon>
        <taxon>Peronosporaceae</taxon>
        <taxon>Plasmopara</taxon>
    </lineage>
</organism>
<dbReference type="OMA" id="YEKLQFR"/>
<dbReference type="GO" id="GO:0005759">
    <property type="term" value="C:mitochondrial matrix"/>
    <property type="evidence" value="ECO:0007669"/>
    <property type="project" value="TreeGrafter"/>
</dbReference>
<dbReference type="GO" id="GO:0009411">
    <property type="term" value="P:response to UV"/>
    <property type="evidence" value="ECO:0007669"/>
    <property type="project" value="TreeGrafter"/>
</dbReference>
<dbReference type="AlphaFoldDB" id="A0A0P1B5D5"/>
<proteinExistence type="predicted"/>
<dbReference type="GO" id="GO:0003887">
    <property type="term" value="F:DNA-directed DNA polymerase activity"/>
    <property type="evidence" value="ECO:0007669"/>
    <property type="project" value="UniProtKB-EC"/>
</dbReference>
<dbReference type="PANTHER" id="PTHR31399:SF0">
    <property type="entry name" value="DNA-DIRECTED PRIMASE_POLYMERASE PROTEIN"/>
    <property type="match status" value="1"/>
</dbReference>
<dbReference type="PANTHER" id="PTHR31399">
    <property type="entry name" value="DNA-DIRECTED PRIMASE / POLYMERASE PROTEIN"/>
    <property type="match status" value="1"/>
</dbReference>
<reference evidence="6" key="1">
    <citation type="submission" date="2014-09" db="EMBL/GenBank/DDBJ databases">
        <authorList>
            <person name="Sharma Rahul"/>
            <person name="Thines Marco"/>
        </authorList>
    </citation>
    <scope>NUCLEOTIDE SEQUENCE [LARGE SCALE GENOMIC DNA]</scope>
</reference>
<dbReference type="GO" id="GO:0006264">
    <property type="term" value="P:mitochondrial DNA replication"/>
    <property type="evidence" value="ECO:0007669"/>
    <property type="project" value="TreeGrafter"/>
</dbReference>
<dbReference type="EC" id="2.7.7.102" evidence="3"/>
<sequence length="750" mass="84937">MQCLYISLSLLPKNTAAISCTVSGPQRHDRQVEAHAETADQQALNAQVDHDLFGDWNLNIVMIPDINLEPLRMQPCIAAGNRQFSFRIRVNKNMYLECLKVKRVASGRECSAHLYTSSKMQSNTSTTQPGLYLAHCPTFDIQQTPMQLNQSLFLPADTLSCFSIYSPSPFVSNVLVVVDVNDSLQQGYVFGRVQLPLPQLELHGITQSSDERNRVLSKMEAVEELLVALVAAFPTVPLSSTAKQCLAKRELEHQSAGIKIIKISTRRKALPAKAFYGTADTASLDSALLADAKWRSFYEKLQFRVSRSLTCQLEGTAPISSSFPRQQEAFEFADQVAVSQRKIAVFSGKSSLTENSIRETPRIFSFEDANNGKRRFFVSSFAEFWKKYTATRNDERHVYEIIRDGVPCRLYFDLEFKRRINVHVDGDALVARLVSLLQLQLFRCYRLYVARQDIYELDSSTPDKFSRHLIIHLPDGSLFMNNLHAGSFVREFIRDLAAVHVKKHETSDGLLSPFLVNTESAGDSVDKKQLFIDMSVYTRNRMFRVLGSSKYKKKSVLRLLGPFAGPKLDQELFEKTLVCPFPSCDLLKSDLKSRNHRLLRCRSSVTPLGRSRNISTSSIECQKSVYPELDSFIRSQANKGGVQGEIRAIQMLLTSKSTKPVVKATEAEIPGQVNSIMQPYAIVYHMALNRWCANIQRAHKSNNIMYIVDIQQRVFYQKCHDPLCQAMDFRSPPQSLPQYISFSLTEKKVI</sequence>
<dbReference type="OrthoDB" id="5988181at2759"/>
<dbReference type="GO" id="GO:0042276">
    <property type="term" value="P:error-prone translesion synthesis"/>
    <property type="evidence" value="ECO:0007669"/>
    <property type="project" value="InterPro"/>
</dbReference>
<dbReference type="EMBL" id="CCYD01003101">
    <property type="protein sequence ID" value="CEG50004.1"/>
    <property type="molecule type" value="Genomic_DNA"/>
</dbReference>
<evidence type="ECO:0000256" key="1">
    <source>
        <dbReference type="ARBA" id="ARBA00026139"/>
    </source>
</evidence>
<keyword evidence="6" id="KW-1185">Reference proteome</keyword>
<comment type="catalytic activity">
    <reaction evidence="2">
        <text>ssDNA + n NTP = ssDNA/pppN(pN)n-1 hybrid + (n-1) diphosphate.</text>
        <dbReference type="EC" id="2.7.7.102"/>
    </reaction>
</comment>
<dbReference type="Proteomes" id="UP000054928">
    <property type="component" value="Unassembled WGS sequence"/>
</dbReference>
<evidence type="ECO:0000256" key="3">
    <source>
        <dbReference type="ARBA" id="ARBA00044768"/>
    </source>
</evidence>
<protein>
    <recommendedName>
        <fullName evidence="1">DNA-directed primase/polymerase protein</fullName>
        <ecNumber evidence="3">2.7.7.102</ecNumber>
    </recommendedName>
</protein>
<dbReference type="InterPro" id="IPR044917">
    <property type="entry name" value="PRIMPOL"/>
</dbReference>
<evidence type="ECO:0000256" key="2">
    <source>
        <dbReference type="ARBA" id="ARBA00044677"/>
    </source>
</evidence>
<dbReference type="GO" id="GO:0005634">
    <property type="term" value="C:nucleus"/>
    <property type="evidence" value="ECO:0007669"/>
    <property type="project" value="TreeGrafter"/>
</dbReference>
<dbReference type="Pfam" id="PF03121">
    <property type="entry name" value="Herpes_UL52"/>
    <property type="match status" value="1"/>
</dbReference>